<proteinExistence type="predicted"/>
<dbReference type="AlphaFoldDB" id="A0A660HM95"/>
<gene>
    <name evidence="1" type="ORF">CWO85_01175</name>
</gene>
<protein>
    <submittedName>
        <fullName evidence="1">Uncharacterized protein</fullName>
    </submittedName>
</protein>
<name>A0A660HM95_ZIZJU</name>
<dbReference type="RefSeq" id="WP_121463875.1">
    <property type="nucleotide sequence ID" value="NZ_CP025121.1"/>
</dbReference>
<reference evidence="1 2" key="1">
    <citation type="journal article" date="2018" name="BMC Genomics">
        <title>Comparative genome analysis of jujube witches'-broom Phytoplasma, an obligate pathogen that causes jujube witches'-broom disease.</title>
        <authorList>
            <person name="Wang J."/>
            <person name="Song L."/>
            <person name="Jiao Q."/>
            <person name="Yang S."/>
            <person name="Gao R."/>
            <person name="Lu X."/>
            <person name="Zhou G."/>
        </authorList>
    </citation>
    <scope>NUCLEOTIDE SEQUENCE [LARGE SCALE GENOMIC DNA]</scope>
    <source>
        <strain evidence="1">Jwb-nky</strain>
    </source>
</reference>
<dbReference type="KEGG" id="pzi:CWO85_01175"/>
<dbReference type="Proteomes" id="UP000272462">
    <property type="component" value="Chromosome"/>
</dbReference>
<organism evidence="1 2">
    <name type="scientific">Ziziphus jujuba witches'-broom phytoplasma</name>
    <dbReference type="NCBI Taxonomy" id="135727"/>
    <lineage>
        <taxon>Bacteria</taxon>
        <taxon>Bacillati</taxon>
        <taxon>Mycoplasmatota</taxon>
        <taxon>Mollicutes</taxon>
        <taxon>Acholeplasmatales</taxon>
        <taxon>Acholeplasmataceae</taxon>
        <taxon>Candidatus Phytoplasma</taxon>
        <taxon>16SrV (Elm yellows group)</taxon>
    </lineage>
</organism>
<accession>A0A660HM95</accession>
<evidence type="ECO:0000313" key="2">
    <source>
        <dbReference type="Proteomes" id="UP000272462"/>
    </source>
</evidence>
<dbReference type="EMBL" id="CP025121">
    <property type="protein sequence ID" value="AYJ01145.1"/>
    <property type="molecule type" value="Genomic_DNA"/>
</dbReference>
<keyword evidence="2" id="KW-1185">Reference proteome</keyword>
<sequence length="85" mass="10299">MNYNILTNFKYENQEKQISYDKNITLMLNWENNDVNNKINFIRRIGITTYGKEAQAKEISFLAYKHIIDNANFKKEIYKEQKEAW</sequence>
<evidence type="ECO:0000313" key="1">
    <source>
        <dbReference type="EMBL" id="AYJ01145.1"/>
    </source>
</evidence>